<protein>
    <recommendedName>
        <fullName evidence="3">Sigma-70-like protein</fullName>
    </recommendedName>
</protein>
<dbReference type="EMBL" id="VIWY01000003">
    <property type="protein sequence ID" value="TWG20943.1"/>
    <property type="molecule type" value="Genomic_DNA"/>
</dbReference>
<dbReference type="AlphaFoldDB" id="A0A561WAR1"/>
<reference evidence="1 2" key="1">
    <citation type="submission" date="2019-06" db="EMBL/GenBank/DDBJ databases">
        <title>Sequencing the genomes of 1000 actinobacteria strains.</title>
        <authorList>
            <person name="Klenk H.-P."/>
        </authorList>
    </citation>
    <scope>NUCLEOTIDE SEQUENCE [LARGE SCALE GENOMIC DNA]</scope>
    <source>
        <strain evidence="1 2">DSM 43866</strain>
    </source>
</reference>
<evidence type="ECO:0000313" key="2">
    <source>
        <dbReference type="Proteomes" id="UP000320239"/>
    </source>
</evidence>
<proteinExistence type="predicted"/>
<sequence>MADIDDIDNIADPAERAKEVGRRLNAIPAWNALLREKRQAILREMKAAGMSYAEIGRAVGMHRNRAQKIIEGPASGGQGGKADEA</sequence>
<evidence type="ECO:0000313" key="1">
    <source>
        <dbReference type="EMBL" id="TWG20943.1"/>
    </source>
</evidence>
<dbReference type="Proteomes" id="UP000320239">
    <property type="component" value="Unassembled WGS sequence"/>
</dbReference>
<accession>A0A561WAR1</accession>
<organism evidence="1 2">
    <name type="scientific">Actinoplanes teichomyceticus</name>
    <dbReference type="NCBI Taxonomy" id="1867"/>
    <lineage>
        <taxon>Bacteria</taxon>
        <taxon>Bacillati</taxon>
        <taxon>Actinomycetota</taxon>
        <taxon>Actinomycetes</taxon>
        <taxon>Micromonosporales</taxon>
        <taxon>Micromonosporaceae</taxon>
        <taxon>Actinoplanes</taxon>
    </lineage>
</organism>
<evidence type="ECO:0008006" key="3">
    <source>
        <dbReference type="Google" id="ProtNLM"/>
    </source>
</evidence>
<keyword evidence="2" id="KW-1185">Reference proteome</keyword>
<comment type="caution">
    <text evidence="1">The sequence shown here is derived from an EMBL/GenBank/DDBJ whole genome shotgun (WGS) entry which is preliminary data.</text>
</comment>
<gene>
    <name evidence="1" type="ORF">FHX34_103472</name>
</gene>
<name>A0A561WAR1_ACTTI</name>